<keyword evidence="1" id="KW-1133">Transmembrane helix</keyword>
<comment type="caution">
    <text evidence="2">The sequence shown here is derived from an EMBL/GenBank/DDBJ whole genome shotgun (WGS) entry which is preliminary data.</text>
</comment>
<evidence type="ECO:0000313" key="2">
    <source>
        <dbReference type="EMBL" id="OGI50893.1"/>
    </source>
</evidence>
<dbReference type="AlphaFoldDB" id="A0A1F6U0J7"/>
<dbReference type="Proteomes" id="UP000179037">
    <property type="component" value="Unassembled WGS sequence"/>
</dbReference>
<gene>
    <name evidence="2" type="ORF">A3A87_03315</name>
</gene>
<organism evidence="2 3">
    <name type="scientific">Candidatus Muproteobacteria bacterium RIFCSPLOWO2_01_FULL_60_18</name>
    <dbReference type="NCBI Taxonomy" id="1817768"/>
    <lineage>
        <taxon>Bacteria</taxon>
        <taxon>Pseudomonadati</taxon>
        <taxon>Pseudomonadota</taxon>
        <taxon>Candidatus Muproteobacteria</taxon>
    </lineage>
</organism>
<keyword evidence="1" id="KW-0472">Membrane</keyword>
<proteinExistence type="predicted"/>
<feature type="transmembrane region" description="Helical" evidence="1">
    <location>
        <begin position="65"/>
        <end position="86"/>
    </location>
</feature>
<name>A0A1F6U0J7_9PROT</name>
<dbReference type="EMBL" id="MFTC01000057">
    <property type="protein sequence ID" value="OGI50893.1"/>
    <property type="molecule type" value="Genomic_DNA"/>
</dbReference>
<sequence>MFYHRGATGFDCDCGALISLGVAHIGRKNNHLPAGFPPADQIQQKTADDYADRAERWMVPPLSPFTILDIGAPLTGLLFFLTRFLYHKSCSRSSSFKKDGLRSSFLSAGIAPSIGY</sequence>
<evidence type="ECO:0000313" key="3">
    <source>
        <dbReference type="Proteomes" id="UP000179037"/>
    </source>
</evidence>
<evidence type="ECO:0000256" key="1">
    <source>
        <dbReference type="SAM" id="Phobius"/>
    </source>
</evidence>
<reference evidence="2 3" key="1">
    <citation type="journal article" date="2016" name="Nat. Commun.">
        <title>Thousands of microbial genomes shed light on interconnected biogeochemical processes in an aquifer system.</title>
        <authorList>
            <person name="Anantharaman K."/>
            <person name="Brown C.T."/>
            <person name="Hug L.A."/>
            <person name="Sharon I."/>
            <person name="Castelle C.J."/>
            <person name="Probst A.J."/>
            <person name="Thomas B.C."/>
            <person name="Singh A."/>
            <person name="Wilkins M.J."/>
            <person name="Karaoz U."/>
            <person name="Brodie E.L."/>
            <person name="Williams K.H."/>
            <person name="Hubbard S.S."/>
            <person name="Banfield J.F."/>
        </authorList>
    </citation>
    <scope>NUCLEOTIDE SEQUENCE [LARGE SCALE GENOMIC DNA]</scope>
</reference>
<keyword evidence="1" id="KW-0812">Transmembrane</keyword>
<accession>A0A1F6U0J7</accession>
<protein>
    <submittedName>
        <fullName evidence="2">Uncharacterized protein</fullName>
    </submittedName>
</protein>